<dbReference type="GO" id="GO:0006508">
    <property type="term" value="P:proteolysis"/>
    <property type="evidence" value="ECO:0007669"/>
    <property type="project" value="UniProtKB-KW"/>
</dbReference>
<evidence type="ECO:0000259" key="2">
    <source>
        <dbReference type="Pfam" id="PF01471"/>
    </source>
</evidence>
<dbReference type="EMBL" id="JBDNCH010000002">
    <property type="protein sequence ID" value="MEN9062426.1"/>
    <property type="molecule type" value="Genomic_DNA"/>
</dbReference>
<dbReference type="Pfam" id="PF01471">
    <property type="entry name" value="PG_binding_1"/>
    <property type="match status" value="1"/>
</dbReference>
<dbReference type="Gene3D" id="2.40.10.10">
    <property type="entry name" value="Trypsin-like serine proteases"/>
    <property type="match status" value="2"/>
</dbReference>
<evidence type="ECO:0000313" key="4">
    <source>
        <dbReference type="Proteomes" id="UP001428774"/>
    </source>
</evidence>
<sequence length="467" mass="49963">MQQAQTAPVVEPVQAAPEAAPVQPAPVPEETPREARASEAQLTRAERDELQIALEWAGFYQGRIDGAFGGGTRRSMAAWQAENGHDATGILTTRQRDQLLGQYYAVLEGMELARYADPRAGIAMDLPMGVLEFDRYEAPFAIFRPSGDLQARALLISQPGDLSAMNGLYEVMQTLEIVPLEGERSRDNGGFVIEGANDRIVSHTEVSLRNGQIKGFTLIWPAGDEERRTRVLGLMRASFERTEGVLSAAEVSDDGQSVDLVSGLKVRTAKATGSGFFIETRGTVLTSSDMVASCERITLNGVYTARVLASDPALGVAVLMPEDRLAPRRVAQFRAGDPRLQSEVAVAGFSFGGVLAAPTLTFGTLEDLRGLGGEEEMKRLALAALPGDVGGPVFDAGGTVLGMLLPRGDEEGRRLPDEVSFAAKGEMILDFLRDNGIQPVARGGMGPMAPEDLTALATDMTVLVGCW</sequence>
<dbReference type="SUPFAM" id="SSF47090">
    <property type="entry name" value="PGBD-like"/>
    <property type="match status" value="1"/>
</dbReference>
<feature type="compositionally biased region" description="Low complexity" evidence="1">
    <location>
        <begin position="1"/>
        <end position="22"/>
    </location>
</feature>
<reference evidence="3 4" key="1">
    <citation type="submission" date="2024-05" db="EMBL/GenBank/DDBJ databases">
        <title>Genome sequence of Ponticoccus litoralis KCCM 90028.</title>
        <authorList>
            <person name="Kim J.M."/>
            <person name="Lee J.K."/>
            <person name="Choi B.J."/>
            <person name="Bayburt H."/>
            <person name="Baek J.H."/>
            <person name="Jeon C.O."/>
        </authorList>
    </citation>
    <scope>NUCLEOTIDE SEQUENCE [LARGE SCALE GENOMIC DNA]</scope>
    <source>
        <strain evidence="3 4">KCCM 90028</strain>
    </source>
</reference>
<proteinExistence type="predicted"/>
<keyword evidence="3" id="KW-0378">Hydrolase</keyword>
<dbReference type="RefSeq" id="WP_347167397.1">
    <property type="nucleotide sequence ID" value="NZ_JBDNCH010000002.1"/>
</dbReference>
<dbReference type="Pfam" id="PF13365">
    <property type="entry name" value="Trypsin_2"/>
    <property type="match status" value="1"/>
</dbReference>
<keyword evidence="3" id="KW-0645">Protease</keyword>
<protein>
    <submittedName>
        <fullName evidence="3">Serine protease</fullName>
    </submittedName>
</protein>
<accession>A0AAW9SC95</accession>
<dbReference type="InterPro" id="IPR002477">
    <property type="entry name" value="Peptidoglycan-bd-like"/>
</dbReference>
<dbReference type="PANTHER" id="PTHR43019:SF23">
    <property type="entry name" value="PROTEASE DO-LIKE 5, CHLOROPLASTIC"/>
    <property type="match status" value="1"/>
</dbReference>
<organism evidence="3 4">
    <name type="scientific">Ponticoccus litoralis</name>
    <dbReference type="NCBI Taxonomy" id="422297"/>
    <lineage>
        <taxon>Bacteria</taxon>
        <taxon>Pseudomonadati</taxon>
        <taxon>Pseudomonadota</taxon>
        <taxon>Alphaproteobacteria</taxon>
        <taxon>Rhodobacterales</taxon>
        <taxon>Roseobacteraceae</taxon>
        <taxon>Ponticoccus</taxon>
    </lineage>
</organism>
<evidence type="ECO:0000313" key="3">
    <source>
        <dbReference type="EMBL" id="MEN9062426.1"/>
    </source>
</evidence>
<gene>
    <name evidence="3" type="ORF">ABFB10_16960</name>
</gene>
<comment type="caution">
    <text evidence="3">The sequence shown here is derived from an EMBL/GenBank/DDBJ whole genome shotgun (WGS) entry which is preliminary data.</text>
</comment>
<dbReference type="SUPFAM" id="SSF50494">
    <property type="entry name" value="Trypsin-like serine proteases"/>
    <property type="match status" value="1"/>
</dbReference>
<dbReference type="GO" id="GO:0008233">
    <property type="term" value="F:peptidase activity"/>
    <property type="evidence" value="ECO:0007669"/>
    <property type="project" value="UniProtKB-KW"/>
</dbReference>
<dbReference type="AlphaFoldDB" id="A0AAW9SC95"/>
<name>A0AAW9SC95_9RHOB</name>
<feature type="domain" description="Peptidoglycan binding-like" evidence="2">
    <location>
        <begin position="44"/>
        <end position="99"/>
    </location>
</feature>
<keyword evidence="4" id="KW-1185">Reference proteome</keyword>
<dbReference type="InterPro" id="IPR036365">
    <property type="entry name" value="PGBD-like_sf"/>
</dbReference>
<evidence type="ECO:0000256" key="1">
    <source>
        <dbReference type="SAM" id="MobiDB-lite"/>
    </source>
</evidence>
<dbReference type="Gene3D" id="1.10.101.10">
    <property type="entry name" value="PGBD-like superfamily/PGBD"/>
    <property type="match status" value="1"/>
</dbReference>
<dbReference type="InterPro" id="IPR009003">
    <property type="entry name" value="Peptidase_S1_PA"/>
</dbReference>
<dbReference type="InterPro" id="IPR043504">
    <property type="entry name" value="Peptidase_S1_PA_chymotrypsin"/>
</dbReference>
<dbReference type="InterPro" id="IPR036366">
    <property type="entry name" value="PGBDSf"/>
</dbReference>
<feature type="region of interest" description="Disordered" evidence="1">
    <location>
        <begin position="1"/>
        <end position="40"/>
    </location>
</feature>
<dbReference type="PANTHER" id="PTHR43019">
    <property type="entry name" value="SERINE ENDOPROTEASE DEGS"/>
    <property type="match status" value="1"/>
</dbReference>
<dbReference type="Proteomes" id="UP001428774">
    <property type="component" value="Unassembled WGS sequence"/>
</dbReference>